<keyword evidence="1 2" id="KW-0694">RNA-binding</keyword>
<organism evidence="5 6">
    <name type="scientific">Folsomia candida</name>
    <name type="common">Springtail</name>
    <dbReference type="NCBI Taxonomy" id="158441"/>
    <lineage>
        <taxon>Eukaryota</taxon>
        <taxon>Metazoa</taxon>
        <taxon>Ecdysozoa</taxon>
        <taxon>Arthropoda</taxon>
        <taxon>Hexapoda</taxon>
        <taxon>Collembola</taxon>
        <taxon>Entomobryomorpha</taxon>
        <taxon>Isotomoidea</taxon>
        <taxon>Isotomidae</taxon>
        <taxon>Proisotominae</taxon>
        <taxon>Folsomia</taxon>
    </lineage>
</organism>
<feature type="region of interest" description="Disordered" evidence="3">
    <location>
        <begin position="204"/>
        <end position="227"/>
    </location>
</feature>
<sequence length="563" mass="62428">MHERGGRIMADKRRYYHDKEGANSTASDTSRHSAQRDDEPPNSRLFLLCGRNVTEEELRESFEQFGEIKELWIVKEKDSGQSRGIAYIKYSKTSEAAVAMEEMNGKFIGNNAKALKVMIASGREQGSKRETNETERLLRLFIIVSRQSSETEIRDHFSQFGDIEHCNIVKDRNTKESKGFGYVKYFRISHAAKAYEGCDRTYKPKFADPRPSKQEDRYSSAHGSTTGTYDMAEYPMEHHFQQPMMNHVHHNQHQHPHTITHMESPSRLTIIAHRSLNQDQLWRLCDFFPGLDYCNVRHDQKQCYATVVYNSAQAAAHAKEKLHGFEYPPGHRLIVRFDASDSSSRSGSGLLGTPQSGAVRYITGSGMNGSGGHSGAPSALGPPLVARGGANMTPDLAVLAETIAQATSMFNQAAGLTGAPISHSHSQSGESYDPSYCSVKLPSPQPLAPIDSPVLERLFVVCQPRPPPLYALKDVFGRFGNLIDIFMLSGKNHGYAKYATKGSADEARMVLHGQEVLGMRLKVLPAEPQEPKGSLSTSPSGGPVDPKCKRPKMELLEDPPGVH</sequence>
<feature type="compositionally biased region" description="Basic and acidic residues" evidence="3">
    <location>
        <begin position="1"/>
        <end position="21"/>
    </location>
</feature>
<feature type="domain" description="RRM" evidence="4">
    <location>
        <begin position="43"/>
        <end position="122"/>
    </location>
</feature>
<dbReference type="InterPro" id="IPR034208">
    <property type="entry name" value="RBM45_RRM4"/>
</dbReference>
<protein>
    <submittedName>
        <fullName evidence="5">RNA-binding protein 45</fullName>
    </submittedName>
</protein>
<feature type="region of interest" description="Disordered" evidence="3">
    <location>
        <begin position="525"/>
        <end position="563"/>
    </location>
</feature>
<evidence type="ECO:0000256" key="2">
    <source>
        <dbReference type="PROSITE-ProRule" id="PRU00176"/>
    </source>
</evidence>
<feature type="compositionally biased region" description="Basic and acidic residues" evidence="3">
    <location>
        <begin position="546"/>
        <end position="555"/>
    </location>
</feature>
<dbReference type="AlphaFoldDB" id="A0A226E486"/>
<dbReference type="InterPro" id="IPR035979">
    <property type="entry name" value="RBD_domain_sf"/>
</dbReference>
<evidence type="ECO:0000313" key="5">
    <source>
        <dbReference type="EMBL" id="OXA51844.1"/>
    </source>
</evidence>
<comment type="caution">
    <text evidence="5">The sequence shown here is derived from an EMBL/GenBank/DDBJ whole genome shotgun (WGS) entry which is preliminary data.</text>
</comment>
<dbReference type="SUPFAM" id="SSF54928">
    <property type="entry name" value="RNA-binding domain, RBD"/>
    <property type="match status" value="3"/>
</dbReference>
<accession>A0A226E486</accession>
<feature type="domain" description="RRM" evidence="4">
    <location>
        <begin position="136"/>
        <end position="209"/>
    </location>
</feature>
<feature type="region of interest" description="Disordered" evidence="3">
    <location>
        <begin position="1"/>
        <end position="43"/>
    </location>
</feature>
<proteinExistence type="predicted"/>
<dbReference type="PROSITE" id="PS50102">
    <property type="entry name" value="RRM"/>
    <property type="match status" value="3"/>
</dbReference>
<evidence type="ECO:0000259" key="4">
    <source>
        <dbReference type="PROSITE" id="PS50102"/>
    </source>
</evidence>
<dbReference type="GO" id="GO:0003723">
    <property type="term" value="F:RNA binding"/>
    <property type="evidence" value="ECO:0007669"/>
    <property type="project" value="UniProtKB-UniRule"/>
</dbReference>
<dbReference type="InterPro" id="IPR052462">
    <property type="entry name" value="SLIRP/GR-RBP-like"/>
</dbReference>
<dbReference type="Proteomes" id="UP000198287">
    <property type="component" value="Unassembled WGS sequence"/>
</dbReference>
<dbReference type="OMA" id="MIPKTYT"/>
<dbReference type="CDD" id="cd12369">
    <property type="entry name" value="RRM4_RBM45"/>
    <property type="match status" value="1"/>
</dbReference>
<dbReference type="InterPro" id="IPR034203">
    <property type="entry name" value="RBM45_RRM1"/>
</dbReference>
<evidence type="ECO:0000256" key="1">
    <source>
        <dbReference type="ARBA" id="ARBA00022884"/>
    </source>
</evidence>
<name>A0A226E486_FOLCA</name>
<feature type="compositionally biased region" description="Basic and acidic residues" evidence="3">
    <location>
        <begin position="29"/>
        <end position="41"/>
    </location>
</feature>
<feature type="compositionally biased region" description="Basic and acidic residues" evidence="3">
    <location>
        <begin position="204"/>
        <end position="219"/>
    </location>
</feature>
<dbReference type="InterPro" id="IPR000504">
    <property type="entry name" value="RRM_dom"/>
</dbReference>
<dbReference type="STRING" id="158441.A0A226E486"/>
<dbReference type="CDD" id="cd12366">
    <property type="entry name" value="RRM1_RBM45"/>
    <property type="match status" value="1"/>
</dbReference>
<gene>
    <name evidence="5" type="ORF">Fcan01_13593</name>
</gene>
<dbReference type="Pfam" id="PF00076">
    <property type="entry name" value="RRM_1"/>
    <property type="match status" value="3"/>
</dbReference>
<evidence type="ECO:0000256" key="3">
    <source>
        <dbReference type="SAM" id="MobiDB-lite"/>
    </source>
</evidence>
<dbReference type="OrthoDB" id="78437at2759"/>
<evidence type="ECO:0000313" key="6">
    <source>
        <dbReference type="Proteomes" id="UP000198287"/>
    </source>
</evidence>
<dbReference type="InterPro" id="IPR012677">
    <property type="entry name" value="Nucleotide-bd_a/b_plait_sf"/>
</dbReference>
<dbReference type="SMART" id="SM00360">
    <property type="entry name" value="RRM"/>
    <property type="match status" value="4"/>
</dbReference>
<feature type="domain" description="RRM" evidence="4">
    <location>
        <begin position="456"/>
        <end position="528"/>
    </location>
</feature>
<dbReference type="PANTHER" id="PTHR48027">
    <property type="entry name" value="HETEROGENEOUS NUCLEAR RIBONUCLEOPROTEIN 87F-RELATED"/>
    <property type="match status" value="1"/>
</dbReference>
<reference evidence="5 6" key="1">
    <citation type="submission" date="2015-12" db="EMBL/GenBank/DDBJ databases">
        <title>The genome of Folsomia candida.</title>
        <authorList>
            <person name="Faddeeva A."/>
            <person name="Derks M.F."/>
            <person name="Anvar Y."/>
            <person name="Smit S."/>
            <person name="Van Straalen N."/>
            <person name="Roelofs D."/>
        </authorList>
    </citation>
    <scope>NUCLEOTIDE SEQUENCE [LARGE SCALE GENOMIC DNA]</scope>
    <source>
        <strain evidence="5 6">VU population</strain>
        <tissue evidence="5">Whole body</tissue>
    </source>
</reference>
<dbReference type="EMBL" id="LNIX01000007">
    <property type="protein sequence ID" value="OXA51844.1"/>
    <property type="molecule type" value="Genomic_DNA"/>
</dbReference>
<keyword evidence="6" id="KW-1185">Reference proteome</keyword>
<dbReference type="Gene3D" id="3.30.70.330">
    <property type="match status" value="4"/>
</dbReference>